<dbReference type="OrthoDB" id="75169at2759"/>
<feature type="region of interest" description="Disordered" evidence="1">
    <location>
        <begin position="1"/>
        <end position="44"/>
    </location>
</feature>
<dbReference type="EMBL" id="CADEBD010000365">
    <property type="protein sequence ID" value="CAB3252314.1"/>
    <property type="molecule type" value="Genomic_DNA"/>
</dbReference>
<proteinExistence type="predicted"/>
<comment type="caution">
    <text evidence="2">The sequence shown here is derived from an EMBL/GenBank/DDBJ whole genome shotgun (WGS) entry which is preliminary data.</text>
</comment>
<dbReference type="AlphaFoldDB" id="A0A8S1AZS1"/>
<reference evidence="2 3" key="1">
    <citation type="submission" date="2020-04" db="EMBL/GenBank/DDBJ databases">
        <authorList>
            <person name="Wallbank WR R."/>
            <person name="Pardo Diaz C."/>
            <person name="Kozak K."/>
            <person name="Martin S."/>
            <person name="Jiggins C."/>
            <person name="Moest M."/>
            <person name="Warren A I."/>
            <person name="Byers J.R.P. K."/>
            <person name="Montejo-Kovacevich G."/>
            <person name="Yen C E."/>
        </authorList>
    </citation>
    <scope>NUCLEOTIDE SEQUENCE [LARGE SCALE GENOMIC DNA]</scope>
</reference>
<organism evidence="2 3">
    <name type="scientific">Arctia plantaginis</name>
    <name type="common">Wood tiger moth</name>
    <name type="synonym">Phalaena plantaginis</name>
    <dbReference type="NCBI Taxonomy" id="874455"/>
    <lineage>
        <taxon>Eukaryota</taxon>
        <taxon>Metazoa</taxon>
        <taxon>Ecdysozoa</taxon>
        <taxon>Arthropoda</taxon>
        <taxon>Hexapoda</taxon>
        <taxon>Insecta</taxon>
        <taxon>Pterygota</taxon>
        <taxon>Neoptera</taxon>
        <taxon>Endopterygota</taxon>
        <taxon>Lepidoptera</taxon>
        <taxon>Glossata</taxon>
        <taxon>Ditrysia</taxon>
        <taxon>Noctuoidea</taxon>
        <taxon>Erebidae</taxon>
        <taxon>Arctiinae</taxon>
        <taxon>Arctia</taxon>
    </lineage>
</organism>
<evidence type="ECO:0000313" key="2">
    <source>
        <dbReference type="EMBL" id="CAB3252314.1"/>
    </source>
</evidence>
<dbReference type="Proteomes" id="UP000494256">
    <property type="component" value="Unassembled WGS sequence"/>
</dbReference>
<accession>A0A8S1AZS1</accession>
<sequence>MQRQHNILDEARAREAARASRAEAEAERARSEAAAAGAAGGSVNEGWQTVNYARALKRAPKAPPLNIPPHPLQLWQYTRLKAANSNLRRKRNWR</sequence>
<protein>
    <submittedName>
        <fullName evidence="2">Uncharacterized protein</fullName>
    </submittedName>
</protein>
<evidence type="ECO:0000256" key="1">
    <source>
        <dbReference type="SAM" id="MobiDB-lite"/>
    </source>
</evidence>
<feature type="compositionally biased region" description="Basic and acidic residues" evidence="1">
    <location>
        <begin position="1"/>
        <end position="31"/>
    </location>
</feature>
<evidence type="ECO:0000313" key="3">
    <source>
        <dbReference type="Proteomes" id="UP000494256"/>
    </source>
</evidence>
<gene>
    <name evidence="2" type="ORF">APLA_LOCUS13962</name>
</gene>
<name>A0A8S1AZS1_ARCPL</name>